<evidence type="ECO:0000256" key="3">
    <source>
        <dbReference type="ARBA" id="ARBA00009406"/>
    </source>
</evidence>
<dbReference type="SUPFAM" id="SSF53850">
    <property type="entry name" value="Periplasmic binding protein-like II"/>
    <property type="match status" value="1"/>
</dbReference>
<protein>
    <recommendedName>
        <fullName evidence="10">Thiamine pyrimidine synthase</fullName>
    </recommendedName>
</protein>
<comment type="similarity">
    <text evidence="3">Belongs to the NMT1/THI5 family.</text>
</comment>
<comment type="subunit">
    <text evidence="4">Homodimer.</text>
</comment>
<evidence type="ECO:0000256" key="5">
    <source>
        <dbReference type="ARBA" id="ARBA00022679"/>
    </source>
</evidence>
<evidence type="ECO:0000256" key="6">
    <source>
        <dbReference type="ARBA" id="ARBA00022723"/>
    </source>
</evidence>
<gene>
    <name evidence="13" type="ORF">FisN_27Hu127</name>
</gene>
<accession>A0A1Z5KQ32</accession>
<keyword evidence="14" id="KW-1185">Reference proteome</keyword>
<dbReference type="AlphaFoldDB" id="A0A1Z5KQ32"/>
<dbReference type="PANTHER" id="PTHR31528">
    <property type="entry name" value="4-AMINO-5-HYDROXYMETHYL-2-METHYLPYRIMIDINE PHOSPHATE SYNTHASE THI11-RELATED"/>
    <property type="match status" value="1"/>
</dbReference>
<keyword evidence="5" id="KW-0808">Transferase</keyword>
<name>A0A1Z5KQ32_FISSO</name>
<keyword evidence="7" id="KW-0663">Pyridoxal phosphate</keyword>
<dbReference type="GO" id="GO:0016740">
    <property type="term" value="F:transferase activity"/>
    <property type="evidence" value="ECO:0007669"/>
    <property type="project" value="UniProtKB-KW"/>
</dbReference>
<evidence type="ECO:0000256" key="10">
    <source>
        <dbReference type="ARBA" id="ARBA00033171"/>
    </source>
</evidence>
<organism evidence="13 14">
    <name type="scientific">Fistulifera solaris</name>
    <name type="common">Oleaginous diatom</name>
    <dbReference type="NCBI Taxonomy" id="1519565"/>
    <lineage>
        <taxon>Eukaryota</taxon>
        <taxon>Sar</taxon>
        <taxon>Stramenopiles</taxon>
        <taxon>Ochrophyta</taxon>
        <taxon>Bacillariophyta</taxon>
        <taxon>Bacillariophyceae</taxon>
        <taxon>Bacillariophycidae</taxon>
        <taxon>Naviculales</taxon>
        <taxon>Naviculaceae</taxon>
        <taxon>Fistulifera</taxon>
    </lineage>
</organism>
<dbReference type="Pfam" id="PF09084">
    <property type="entry name" value="NMT1"/>
    <property type="match status" value="1"/>
</dbReference>
<comment type="function">
    <text evidence="1">Responsible for the formation of the pyrimidine heterocycle in the thiamine biosynthesis pathway. Catalyzes the formation of hydroxymethylpyrimidine phosphate (HMP-P) from histidine and pyridoxal phosphate (PLP). The protein uses PLP and the active site histidine to form HMP-P, generating an inactive enzyme. The enzyme can only undergo a single turnover, which suggests it is a suicide enzyme.</text>
</comment>
<dbReference type="GO" id="GO:0046872">
    <property type="term" value="F:metal ion binding"/>
    <property type="evidence" value="ECO:0007669"/>
    <property type="project" value="UniProtKB-KW"/>
</dbReference>
<dbReference type="OrthoDB" id="434407at2759"/>
<dbReference type="Proteomes" id="UP000198406">
    <property type="component" value="Unassembled WGS sequence"/>
</dbReference>
<evidence type="ECO:0000256" key="1">
    <source>
        <dbReference type="ARBA" id="ARBA00003469"/>
    </source>
</evidence>
<dbReference type="GO" id="GO:0009229">
    <property type="term" value="P:thiamine diphosphate biosynthetic process"/>
    <property type="evidence" value="ECO:0007669"/>
    <property type="project" value="UniProtKB-UniPathway"/>
</dbReference>
<keyword evidence="8" id="KW-0784">Thiamine biosynthesis</keyword>
<proteinExistence type="inferred from homology"/>
<dbReference type="Gene3D" id="3.40.190.10">
    <property type="entry name" value="Periplasmic binding protein-like II"/>
    <property type="match status" value="2"/>
</dbReference>
<reference evidence="13 14" key="1">
    <citation type="journal article" date="2015" name="Plant Cell">
        <title>Oil accumulation by the oleaginous diatom Fistulifera solaris as revealed by the genome and transcriptome.</title>
        <authorList>
            <person name="Tanaka T."/>
            <person name="Maeda Y."/>
            <person name="Veluchamy A."/>
            <person name="Tanaka M."/>
            <person name="Abida H."/>
            <person name="Marechal E."/>
            <person name="Bowler C."/>
            <person name="Muto M."/>
            <person name="Sunaga Y."/>
            <person name="Tanaka M."/>
            <person name="Yoshino T."/>
            <person name="Taniguchi T."/>
            <person name="Fukuda Y."/>
            <person name="Nemoto M."/>
            <person name="Matsumoto M."/>
            <person name="Wong P.S."/>
            <person name="Aburatani S."/>
            <person name="Fujibuchi W."/>
        </authorList>
    </citation>
    <scope>NUCLEOTIDE SEQUENCE [LARGE SCALE GENOMIC DNA]</scope>
    <source>
        <strain evidence="13 14">JPCC DA0580</strain>
    </source>
</reference>
<dbReference type="InParanoid" id="A0A1Z5KQ32"/>
<evidence type="ECO:0000256" key="8">
    <source>
        <dbReference type="ARBA" id="ARBA00022977"/>
    </source>
</evidence>
<dbReference type="UniPathway" id="UPA00060"/>
<keyword evidence="6" id="KW-0479">Metal-binding</keyword>
<evidence type="ECO:0000313" key="14">
    <source>
        <dbReference type="Proteomes" id="UP000198406"/>
    </source>
</evidence>
<evidence type="ECO:0000259" key="12">
    <source>
        <dbReference type="Pfam" id="PF09084"/>
    </source>
</evidence>
<comment type="pathway">
    <text evidence="2">Cofactor biosynthesis; thiamine diphosphate biosynthesis.</text>
</comment>
<sequence length="378" mass="40728">MFHLASPLIAVAHPFKVINAADHHSSENLSMCDIAKGKITVALDWTPNTNHVGMYVALQEGFYTAAGLNVTLVPPNENEGAVTPPRRVAAGTATFAVGASETVVSFATTSTQQMSRLVAVAALLQGSTSAICTLQSSGIDTPAKLQGRRFASHWGRFSDAMVRTMVNNAGGDGSKVIFQPLPGHGYAVPEIFEAGSVVASFLERGLSDSAWIFSHWEGLLAARAGQKLNEFSWDDYNVAYGYAPILFCRPDTISDHMDKVKAFLAATERGYKIAASDPVRGAKALCACGHPSLKDKEFVMASAQAIAPAILSKTGSWGTMTMERWRAFVDFLTDNKIIVDHDGVEYDRSKIIVSELFTNDALPCDLRGLVIKKNIVDK</sequence>
<comment type="catalytic activity">
    <reaction evidence="11">
        <text>N(6)-(pyridoxal phosphate)-L-lysyl-[4-amino-5-hydroxymethyl-2-methylpyrimidine phosphate synthase] + L-histidyl-[4-amino-5-hydroxymethyl-2-methylpyrimidine phosphate synthase] + 2 Fe(3+) + 4 H2O = L-lysyl-[4-amino-5-hydroxymethyl-2-methylpyrimidine phosphate synthase] + (2S)-2-amino-5-hydroxy-4-oxopentanoyl-[4-amino-5-hydroxymethyl-2-methylpyrimidine phosphate synthase] + 4-amino-2-methyl-5-(phosphooxymethyl)pyrimidine + 3-oxopropanoate + 2 Fe(2+) + 2 H(+)</text>
        <dbReference type="Rhea" id="RHEA:65756"/>
        <dbReference type="Rhea" id="RHEA-COMP:16892"/>
        <dbReference type="Rhea" id="RHEA-COMP:16893"/>
        <dbReference type="Rhea" id="RHEA-COMP:16894"/>
        <dbReference type="Rhea" id="RHEA-COMP:16895"/>
        <dbReference type="ChEBI" id="CHEBI:15377"/>
        <dbReference type="ChEBI" id="CHEBI:15378"/>
        <dbReference type="ChEBI" id="CHEBI:29033"/>
        <dbReference type="ChEBI" id="CHEBI:29034"/>
        <dbReference type="ChEBI" id="CHEBI:29969"/>
        <dbReference type="ChEBI" id="CHEBI:29979"/>
        <dbReference type="ChEBI" id="CHEBI:33190"/>
        <dbReference type="ChEBI" id="CHEBI:58354"/>
        <dbReference type="ChEBI" id="CHEBI:143915"/>
        <dbReference type="ChEBI" id="CHEBI:157692"/>
    </reaction>
    <physiologicalReaction direction="left-to-right" evidence="11">
        <dbReference type="Rhea" id="RHEA:65757"/>
    </physiologicalReaction>
</comment>
<evidence type="ECO:0000313" key="13">
    <source>
        <dbReference type="EMBL" id="GAX28225.1"/>
    </source>
</evidence>
<feature type="domain" description="SsuA/THI5-like" evidence="12">
    <location>
        <begin position="48"/>
        <end position="279"/>
    </location>
</feature>
<dbReference type="InterPro" id="IPR015168">
    <property type="entry name" value="SsuA/THI5"/>
</dbReference>
<dbReference type="PANTHER" id="PTHR31528:SF1">
    <property type="entry name" value="4-AMINO-5-HYDROXYMETHYL-2-METHYLPYRIMIDINE PHOSPHATE SYNTHASE THI11-RELATED"/>
    <property type="match status" value="1"/>
</dbReference>
<dbReference type="EMBL" id="BDSP01000271">
    <property type="protein sequence ID" value="GAX28225.1"/>
    <property type="molecule type" value="Genomic_DNA"/>
</dbReference>
<dbReference type="GO" id="GO:0009228">
    <property type="term" value="P:thiamine biosynthetic process"/>
    <property type="evidence" value="ECO:0007669"/>
    <property type="project" value="UniProtKB-KW"/>
</dbReference>
<comment type="caution">
    <text evidence="13">The sequence shown here is derived from an EMBL/GenBank/DDBJ whole genome shotgun (WGS) entry which is preliminary data.</text>
</comment>
<evidence type="ECO:0000256" key="11">
    <source>
        <dbReference type="ARBA" id="ARBA00048179"/>
    </source>
</evidence>
<evidence type="ECO:0000256" key="4">
    <source>
        <dbReference type="ARBA" id="ARBA00011738"/>
    </source>
</evidence>
<evidence type="ECO:0000256" key="2">
    <source>
        <dbReference type="ARBA" id="ARBA00004948"/>
    </source>
</evidence>
<dbReference type="InterPro" id="IPR027939">
    <property type="entry name" value="NMT1/THI5"/>
</dbReference>
<evidence type="ECO:0000256" key="9">
    <source>
        <dbReference type="ARBA" id="ARBA00023004"/>
    </source>
</evidence>
<evidence type="ECO:0000256" key="7">
    <source>
        <dbReference type="ARBA" id="ARBA00022898"/>
    </source>
</evidence>
<keyword evidence="9" id="KW-0408">Iron</keyword>